<feature type="signal peptide" evidence="4">
    <location>
        <begin position="1"/>
        <end position="27"/>
    </location>
</feature>
<feature type="chain" id="PRO_5045237470" description="Endonuclease YhcR N-terminal domain-containing protein" evidence="4">
    <location>
        <begin position="28"/>
        <end position="403"/>
    </location>
</feature>
<evidence type="ECO:0000256" key="3">
    <source>
        <dbReference type="SAM" id="MobiDB-lite"/>
    </source>
</evidence>
<name>A0ABP8WRE3_9ACTN</name>
<dbReference type="PANTHER" id="PTHR33607:SF2">
    <property type="entry name" value="ENDONUCLEASE-1"/>
    <property type="match status" value="1"/>
</dbReference>
<dbReference type="Pfam" id="PF04231">
    <property type="entry name" value="Endonuclease_1"/>
    <property type="match status" value="1"/>
</dbReference>
<evidence type="ECO:0000259" key="5">
    <source>
        <dbReference type="Pfam" id="PF19886"/>
    </source>
</evidence>
<dbReference type="InterPro" id="IPR044925">
    <property type="entry name" value="His-Me_finger_sf"/>
</dbReference>
<keyword evidence="2" id="KW-0378">Hydrolase</keyword>
<evidence type="ECO:0000256" key="1">
    <source>
        <dbReference type="ARBA" id="ARBA00022722"/>
    </source>
</evidence>
<dbReference type="InterPro" id="IPR045939">
    <property type="entry name" value="YhcR_N"/>
</dbReference>
<evidence type="ECO:0000256" key="2">
    <source>
        <dbReference type="ARBA" id="ARBA00022801"/>
    </source>
</evidence>
<evidence type="ECO:0000256" key="4">
    <source>
        <dbReference type="SAM" id="SignalP"/>
    </source>
</evidence>
<dbReference type="EMBL" id="BAABIM010000004">
    <property type="protein sequence ID" value="GAA4694253.1"/>
    <property type="molecule type" value="Genomic_DNA"/>
</dbReference>
<sequence length="403" mass="42196">MILGNRRPHALLLLAPLVVLACLLGWAAPPSTGSPGSTAATATTSPVSAQAVLDVATARGAQDGRTATVRGYVVGQPTSSTTVVRSGFPNDYAIALADAPGVTDTARMLYVQVPSAFRSAWGLRSRPAQLDTAVEVTGTLVAYFSRPGLTGATAFTAAGEGGGDGGDGGDGGTGDDAYWAPAQGKQGVALEAALHDIVSTGVTRLSYDQVWDALKVTDRDPADPTRVITLYSGTSEPAGNNGGGVEQWNREHVWAQSHGDFGTTAGPGTDLHHLRPEDVTVNGARGNLDFDEGGTQNAEAPGNYADGDSWEPRDAVKGDVARMLFYMAVRYEGGDGFADLELNDRAGNGATPFHGRLSTLLDWHAQDPPTAAEVTRNDVVQQRYQGNRNPFVDHPEWAVSIWG</sequence>
<evidence type="ECO:0000313" key="7">
    <source>
        <dbReference type="Proteomes" id="UP001500621"/>
    </source>
</evidence>
<keyword evidence="7" id="KW-1185">Reference proteome</keyword>
<feature type="region of interest" description="Disordered" evidence="3">
    <location>
        <begin position="288"/>
        <end position="311"/>
    </location>
</feature>
<dbReference type="InterPro" id="IPR007346">
    <property type="entry name" value="Endonuclease-I"/>
</dbReference>
<organism evidence="6 7">
    <name type="scientific">Nocardioides nanhaiensis</name>
    <dbReference type="NCBI Taxonomy" id="1476871"/>
    <lineage>
        <taxon>Bacteria</taxon>
        <taxon>Bacillati</taxon>
        <taxon>Actinomycetota</taxon>
        <taxon>Actinomycetes</taxon>
        <taxon>Propionibacteriales</taxon>
        <taxon>Nocardioidaceae</taxon>
        <taxon>Nocardioides</taxon>
    </lineage>
</organism>
<dbReference type="Pfam" id="PF19886">
    <property type="entry name" value="DUF6359"/>
    <property type="match status" value="1"/>
</dbReference>
<dbReference type="Proteomes" id="UP001500621">
    <property type="component" value="Unassembled WGS sequence"/>
</dbReference>
<feature type="domain" description="Endonuclease YhcR N-terminal" evidence="5">
    <location>
        <begin position="53"/>
        <end position="156"/>
    </location>
</feature>
<comment type="caution">
    <text evidence="6">The sequence shown here is derived from an EMBL/GenBank/DDBJ whole genome shotgun (WGS) entry which is preliminary data.</text>
</comment>
<keyword evidence="1" id="KW-0540">Nuclease</keyword>
<dbReference type="PANTHER" id="PTHR33607">
    <property type="entry name" value="ENDONUCLEASE-1"/>
    <property type="match status" value="1"/>
</dbReference>
<proteinExistence type="predicted"/>
<dbReference type="SUPFAM" id="SSF54060">
    <property type="entry name" value="His-Me finger endonucleases"/>
    <property type="match status" value="1"/>
</dbReference>
<protein>
    <recommendedName>
        <fullName evidence="5">Endonuclease YhcR N-terminal domain-containing protein</fullName>
    </recommendedName>
</protein>
<dbReference type="RefSeq" id="WP_345268386.1">
    <property type="nucleotide sequence ID" value="NZ_BAABIM010000004.1"/>
</dbReference>
<dbReference type="PROSITE" id="PS51257">
    <property type="entry name" value="PROKAR_LIPOPROTEIN"/>
    <property type="match status" value="1"/>
</dbReference>
<evidence type="ECO:0000313" key="6">
    <source>
        <dbReference type="EMBL" id="GAA4694253.1"/>
    </source>
</evidence>
<keyword evidence="4" id="KW-0732">Signal</keyword>
<reference evidence="7" key="1">
    <citation type="journal article" date="2019" name="Int. J. Syst. Evol. Microbiol.">
        <title>The Global Catalogue of Microorganisms (GCM) 10K type strain sequencing project: providing services to taxonomists for standard genome sequencing and annotation.</title>
        <authorList>
            <consortium name="The Broad Institute Genomics Platform"/>
            <consortium name="The Broad Institute Genome Sequencing Center for Infectious Disease"/>
            <person name="Wu L."/>
            <person name="Ma J."/>
        </authorList>
    </citation>
    <scope>NUCLEOTIDE SEQUENCE [LARGE SCALE GENOMIC DNA]</scope>
    <source>
        <strain evidence="7">JCM 18127</strain>
    </source>
</reference>
<gene>
    <name evidence="6" type="ORF">GCM10023226_35520</name>
</gene>
<accession>A0ABP8WRE3</accession>